<dbReference type="Gene3D" id="3.40.50.1110">
    <property type="entry name" value="SGNH hydrolase"/>
    <property type="match status" value="1"/>
</dbReference>
<name>A0A4P6V391_9HYPH</name>
<dbReference type="Proteomes" id="UP000293719">
    <property type="component" value="Chromosome"/>
</dbReference>
<evidence type="ECO:0000259" key="1">
    <source>
        <dbReference type="Pfam" id="PF13472"/>
    </source>
</evidence>
<dbReference type="OrthoDB" id="9804395at2"/>
<evidence type="ECO:0000313" key="2">
    <source>
        <dbReference type="EMBL" id="QBK31685.1"/>
    </source>
</evidence>
<dbReference type="KEGG" id="rpod:E0E05_14375"/>
<accession>A0A4P6V391</accession>
<organism evidence="2 3">
    <name type="scientific">Roseitalea porphyridii</name>
    <dbReference type="NCBI Taxonomy" id="1852022"/>
    <lineage>
        <taxon>Bacteria</taxon>
        <taxon>Pseudomonadati</taxon>
        <taxon>Pseudomonadota</taxon>
        <taxon>Alphaproteobacteria</taxon>
        <taxon>Hyphomicrobiales</taxon>
        <taxon>Ahrensiaceae</taxon>
        <taxon>Roseitalea</taxon>
    </lineage>
</organism>
<feature type="domain" description="SGNH hydrolase-type esterase" evidence="1">
    <location>
        <begin position="58"/>
        <end position="231"/>
    </location>
</feature>
<dbReference type="EMBL" id="CP036532">
    <property type="protein sequence ID" value="QBK31685.1"/>
    <property type="molecule type" value="Genomic_DNA"/>
</dbReference>
<dbReference type="SUPFAM" id="SSF52266">
    <property type="entry name" value="SGNH hydrolase"/>
    <property type="match status" value="1"/>
</dbReference>
<dbReference type="AlphaFoldDB" id="A0A4P6V391"/>
<dbReference type="InterPro" id="IPR013830">
    <property type="entry name" value="SGNH_hydro"/>
</dbReference>
<keyword evidence="3" id="KW-1185">Reference proteome</keyword>
<proteinExistence type="predicted"/>
<evidence type="ECO:0000313" key="3">
    <source>
        <dbReference type="Proteomes" id="UP000293719"/>
    </source>
</evidence>
<dbReference type="RefSeq" id="WP_131617340.1">
    <property type="nucleotide sequence ID" value="NZ_CP036532.1"/>
</dbReference>
<dbReference type="GO" id="GO:0016788">
    <property type="term" value="F:hydrolase activity, acting on ester bonds"/>
    <property type="evidence" value="ECO:0007669"/>
    <property type="project" value="UniProtKB-ARBA"/>
</dbReference>
<dbReference type="InterPro" id="IPR036514">
    <property type="entry name" value="SGNH_hydro_sf"/>
</dbReference>
<protein>
    <submittedName>
        <fullName evidence="2">SGNH/GDSL hydrolase family protein</fullName>
    </submittedName>
</protein>
<reference evidence="2 3" key="1">
    <citation type="journal article" date="2017" name="Int. J. Syst. Evol. Microbiol.">
        <title>Roseitalea porphyridii gen. nov., sp. nov., isolated from a red alga, and reclassification of Hoeflea suaedae Chung et al. 2013 as Pseudohoeflea suaedae gen. nov., comb. nov.</title>
        <authorList>
            <person name="Hyeon J.W."/>
            <person name="Jeong S.E."/>
            <person name="Baek K."/>
            <person name="Jeon C.O."/>
        </authorList>
    </citation>
    <scope>NUCLEOTIDE SEQUENCE [LARGE SCALE GENOMIC DNA]</scope>
    <source>
        <strain evidence="2 3">MA7-20</strain>
    </source>
</reference>
<keyword evidence="2" id="KW-0378">Hydrolase</keyword>
<dbReference type="CDD" id="cd01836">
    <property type="entry name" value="FeeA_FeeB_like"/>
    <property type="match status" value="1"/>
</dbReference>
<gene>
    <name evidence="2" type="ORF">E0E05_14375</name>
</gene>
<dbReference type="Pfam" id="PF13472">
    <property type="entry name" value="Lipase_GDSL_2"/>
    <property type="match status" value="1"/>
</dbReference>
<sequence>MADLTKPPTTTALYSWAMFPVYAWQGVRLRMRIERLLPAPVPTMGALEGNSEPVRLLVLGDSTVASVGMERLEDTLAYNIAKAINERAGWPVQWRAAGGNSATASDIRDHILPHIEERDWTHVALSVGINDMKNFHVVRRFKRDFGSLLYALRTRFPRARIIWCPIPDMRQCPALPTALGRILAARAELINAMGARMCRERGAIVTEPVPPQTGDAFARDGFHPNGNGYRIWGRHFAQWIAPPEGLSDPLPDATMPHVTPLRRAG</sequence>
<dbReference type="GeneID" id="90768490"/>